<dbReference type="SUPFAM" id="SSF47413">
    <property type="entry name" value="lambda repressor-like DNA-binding domains"/>
    <property type="match status" value="1"/>
</dbReference>
<evidence type="ECO:0000313" key="3">
    <source>
        <dbReference type="Proteomes" id="UP001470230"/>
    </source>
</evidence>
<comment type="caution">
    <text evidence="2">The sequence shown here is derived from an EMBL/GenBank/DDBJ whole genome shotgun (WGS) entry which is preliminary data.</text>
</comment>
<dbReference type="Pfam" id="PF01381">
    <property type="entry name" value="HTH_3"/>
    <property type="match status" value="1"/>
</dbReference>
<dbReference type="Proteomes" id="UP001470230">
    <property type="component" value="Unassembled WGS sequence"/>
</dbReference>
<keyword evidence="3" id="KW-1185">Reference proteome</keyword>
<organism evidence="2 3">
    <name type="scientific">Tritrichomonas musculus</name>
    <dbReference type="NCBI Taxonomy" id="1915356"/>
    <lineage>
        <taxon>Eukaryota</taxon>
        <taxon>Metamonada</taxon>
        <taxon>Parabasalia</taxon>
        <taxon>Tritrichomonadida</taxon>
        <taxon>Tritrichomonadidae</taxon>
        <taxon>Tritrichomonas</taxon>
    </lineage>
</organism>
<feature type="domain" description="HTH cro/C1-type" evidence="1">
    <location>
        <begin position="18"/>
        <end position="72"/>
    </location>
</feature>
<evidence type="ECO:0000259" key="1">
    <source>
        <dbReference type="PROSITE" id="PS50943"/>
    </source>
</evidence>
<dbReference type="InterPro" id="IPR001387">
    <property type="entry name" value="Cro/C1-type_HTH"/>
</dbReference>
<reference evidence="2 3" key="1">
    <citation type="submission" date="2024-04" db="EMBL/GenBank/DDBJ databases">
        <title>Tritrichomonas musculus Genome.</title>
        <authorList>
            <person name="Alves-Ferreira E."/>
            <person name="Grigg M."/>
            <person name="Lorenzi H."/>
            <person name="Galac M."/>
        </authorList>
    </citation>
    <scope>NUCLEOTIDE SEQUENCE [LARGE SCALE GENOMIC DNA]</scope>
    <source>
        <strain evidence="2 3">EAF2021</strain>
    </source>
</reference>
<dbReference type="EMBL" id="JAPFFF010000723">
    <property type="protein sequence ID" value="KAK8833685.1"/>
    <property type="molecule type" value="Genomic_DNA"/>
</dbReference>
<evidence type="ECO:0000313" key="2">
    <source>
        <dbReference type="EMBL" id="KAK8833685.1"/>
    </source>
</evidence>
<name>A0ABR2GIE7_9EUKA</name>
<dbReference type="Gene3D" id="1.10.260.40">
    <property type="entry name" value="lambda repressor-like DNA-binding domains"/>
    <property type="match status" value="1"/>
</dbReference>
<protein>
    <recommendedName>
        <fullName evidence="1">HTH cro/C1-type domain-containing protein</fullName>
    </recommendedName>
</protein>
<dbReference type="PROSITE" id="PS50943">
    <property type="entry name" value="HTH_CROC1"/>
    <property type="match status" value="1"/>
</dbReference>
<dbReference type="CDD" id="cd00093">
    <property type="entry name" value="HTH_XRE"/>
    <property type="match status" value="1"/>
</dbReference>
<dbReference type="InterPro" id="IPR010982">
    <property type="entry name" value="Lambda_DNA-bd_dom_sf"/>
</dbReference>
<gene>
    <name evidence="2" type="ORF">M9Y10_042395</name>
</gene>
<accession>A0ABR2GIE7</accession>
<dbReference type="SMART" id="SM00530">
    <property type="entry name" value="HTH_XRE"/>
    <property type="match status" value="1"/>
</dbReference>
<proteinExistence type="predicted"/>
<sequence>MFTFTLRYNAGMDVLDAIQKMLNDSGTSQIALAEHLGRSRQSISNMFRTKADVRVDTLVKMAEFMGYKLILRSKNDTIEIAPREEKREQ</sequence>